<dbReference type="VEuPathDB" id="FungiDB:PGTG_22506"/>
<evidence type="ECO:0000256" key="1">
    <source>
        <dbReference type="SAM" id="MobiDB-lite"/>
    </source>
</evidence>
<proteinExistence type="predicted"/>
<evidence type="ECO:0000313" key="2">
    <source>
        <dbReference type="EMBL" id="EHS64829.1"/>
    </source>
</evidence>
<dbReference type="InParanoid" id="H6QUS1"/>
<dbReference type="Proteomes" id="UP000008783">
    <property type="component" value="Unassembled WGS sequence"/>
</dbReference>
<accession>H6QUS1</accession>
<dbReference type="EMBL" id="DS178352">
    <property type="protein sequence ID" value="EHS64829.1"/>
    <property type="molecule type" value="Genomic_DNA"/>
</dbReference>
<evidence type="ECO:0000313" key="3">
    <source>
        <dbReference type="Proteomes" id="UP000008783"/>
    </source>
</evidence>
<dbReference type="AlphaFoldDB" id="H6QUS1"/>
<reference evidence="3" key="1">
    <citation type="journal article" date="2011" name="Proc. Natl. Acad. Sci. U.S.A.">
        <title>Obligate biotrophy features unraveled by the genomic analysis of rust fungi.</title>
        <authorList>
            <person name="Duplessis S."/>
            <person name="Cuomo C.A."/>
            <person name="Lin Y.-C."/>
            <person name="Aerts A."/>
            <person name="Tisserant E."/>
            <person name="Veneault-Fourrey C."/>
            <person name="Joly D.L."/>
            <person name="Hacquard S."/>
            <person name="Amselem J."/>
            <person name="Cantarel B.L."/>
            <person name="Chiu R."/>
            <person name="Coutinho P.M."/>
            <person name="Feau N."/>
            <person name="Field M."/>
            <person name="Frey P."/>
            <person name="Gelhaye E."/>
            <person name="Goldberg J."/>
            <person name="Grabherr M.G."/>
            <person name="Kodira C.D."/>
            <person name="Kohler A."/>
            <person name="Kuees U."/>
            <person name="Lindquist E.A."/>
            <person name="Lucas S.M."/>
            <person name="Mago R."/>
            <person name="Mauceli E."/>
            <person name="Morin E."/>
            <person name="Murat C."/>
            <person name="Pangilinan J.L."/>
            <person name="Park R."/>
            <person name="Pearson M."/>
            <person name="Quesneville H."/>
            <person name="Rouhier N."/>
            <person name="Sakthikumar S."/>
            <person name="Salamov A.A."/>
            <person name="Schmutz J."/>
            <person name="Selles B."/>
            <person name="Shapiro H."/>
            <person name="Tanguay P."/>
            <person name="Tuskan G.A."/>
            <person name="Henrissat B."/>
            <person name="Van de Peer Y."/>
            <person name="Rouze P."/>
            <person name="Ellis J.G."/>
            <person name="Dodds P.N."/>
            <person name="Schein J.E."/>
            <person name="Zhong S."/>
            <person name="Hamelin R.C."/>
            <person name="Grigoriev I.V."/>
            <person name="Szabo L.J."/>
            <person name="Martin F."/>
        </authorList>
    </citation>
    <scope>NUCLEOTIDE SEQUENCE [LARGE SCALE GENOMIC DNA]</scope>
    <source>
        <strain evidence="3">CRL 75-36-700-3 / race SCCL</strain>
    </source>
</reference>
<organism evidence="2 3">
    <name type="scientific">Puccinia graminis f. sp. tritici (strain CRL 75-36-700-3 / race SCCL)</name>
    <name type="common">Black stem rust fungus</name>
    <dbReference type="NCBI Taxonomy" id="418459"/>
    <lineage>
        <taxon>Eukaryota</taxon>
        <taxon>Fungi</taxon>
        <taxon>Dikarya</taxon>
        <taxon>Basidiomycota</taxon>
        <taxon>Pucciniomycotina</taxon>
        <taxon>Pucciniomycetes</taxon>
        <taxon>Pucciniales</taxon>
        <taxon>Pucciniaceae</taxon>
        <taxon>Puccinia</taxon>
    </lineage>
</organism>
<sequence>MAHGSRPRGHVDTKSTPPDHEDPQRRPDLPRDALTALGPAGALVCHVIALPAGASARRSAFLRAVPL</sequence>
<feature type="region of interest" description="Disordered" evidence="1">
    <location>
        <begin position="1"/>
        <end position="34"/>
    </location>
</feature>
<dbReference type="GeneID" id="13542057"/>
<name>H6QUS1_PUCGT</name>
<protein>
    <submittedName>
        <fullName evidence="2">Uncharacterized protein</fullName>
    </submittedName>
</protein>
<dbReference type="KEGG" id="pgr:PGTG_22506"/>
<dbReference type="HOGENOM" id="CLU_180961_0_0_1"/>
<keyword evidence="3" id="KW-1185">Reference proteome</keyword>
<gene>
    <name evidence="2" type="ORF">PGTG_22506</name>
</gene>
<dbReference type="RefSeq" id="XP_003888737.1">
    <property type="nucleotide sequence ID" value="XM_003888688.1"/>
</dbReference>
<feature type="compositionally biased region" description="Basic and acidic residues" evidence="1">
    <location>
        <begin position="9"/>
        <end position="31"/>
    </location>
</feature>